<name>G0UBH6_TRYVY</name>
<evidence type="ECO:0000313" key="2">
    <source>
        <dbReference type="EMBL" id="CCC53172.1"/>
    </source>
</evidence>
<dbReference type="AlphaFoldDB" id="G0UBH6"/>
<accession>G0UBH6</accession>
<protein>
    <submittedName>
        <fullName evidence="2">Uncharacterized protein</fullName>
    </submittedName>
</protein>
<organism evidence="2">
    <name type="scientific">Trypanosoma vivax (strain Y486)</name>
    <dbReference type="NCBI Taxonomy" id="1055687"/>
    <lineage>
        <taxon>Eukaryota</taxon>
        <taxon>Discoba</taxon>
        <taxon>Euglenozoa</taxon>
        <taxon>Kinetoplastea</taxon>
        <taxon>Metakinetoplastina</taxon>
        <taxon>Trypanosomatida</taxon>
        <taxon>Trypanosomatidae</taxon>
        <taxon>Trypanosoma</taxon>
        <taxon>Duttonella</taxon>
    </lineage>
</organism>
<keyword evidence="1" id="KW-0472">Membrane</keyword>
<keyword evidence="1" id="KW-1133">Transmembrane helix</keyword>
<keyword evidence="1" id="KW-0812">Transmembrane</keyword>
<dbReference type="VEuPathDB" id="TriTrypDB:TvY486_1106560"/>
<gene>
    <name evidence="2" type="ORF">TVY486_1106560</name>
</gene>
<reference evidence="2" key="1">
    <citation type="journal article" date="2012" name="Proc. Natl. Acad. Sci. U.S.A.">
        <title>Antigenic diversity is generated by distinct evolutionary mechanisms in African trypanosome species.</title>
        <authorList>
            <person name="Jackson A.P."/>
            <person name="Berry A."/>
            <person name="Aslett M."/>
            <person name="Allison H.C."/>
            <person name="Burton P."/>
            <person name="Vavrova-Anderson J."/>
            <person name="Brown R."/>
            <person name="Browne H."/>
            <person name="Corton N."/>
            <person name="Hauser H."/>
            <person name="Gamble J."/>
            <person name="Gilderthorp R."/>
            <person name="Marcello L."/>
            <person name="McQuillan J."/>
            <person name="Otto T.D."/>
            <person name="Quail M.A."/>
            <person name="Sanders M.J."/>
            <person name="van Tonder A."/>
            <person name="Ginger M.L."/>
            <person name="Field M.C."/>
            <person name="Barry J.D."/>
            <person name="Hertz-Fowler C."/>
            <person name="Berriman M."/>
        </authorList>
    </citation>
    <scope>NUCLEOTIDE SEQUENCE</scope>
    <source>
        <strain evidence="2">Y486</strain>
    </source>
</reference>
<dbReference type="EMBL" id="HE573027">
    <property type="protein sequence ID" value="CCC53172.1"/>
    <property type="molecule type" value="Genomic_DNA"/>
</dbReference>
<sequence>MKTILYSVASFIVVFPCLTPSIFRPAFSVEGQGHTSFVHPPVLATPTSPQTFTHAMLLSFHFVTIVIIITIVSLCVWMNTRCLQATLLSASNGNANQQFVLSLMALTYVASIPPSF</sequence>
<evidence type="ECO:0000256" key="1">
    <source>
        <dbReference type="SAM" id="Phobius"/>
    </source>
</evidence>
<proteinExistence type="predicted"/>
<feature type="transmembrane region" description="Helical" evidence="1">
    <location>
        <begin position="55"/>
        <end position="77"/>
    </location>
</feature>